<proteinExistence type="predicted"/>
<organism evidence="1 2">
    <name type="scientific">Marinifilum breve</name>
    <dbReference type="NCBI Taxonomy" id="2184082"/>
    <lineage>
        <taxon>Bacteria</taxon>
        <taxon>Pseudomonadati</taxon>
        <taxon>Bacteroidota</taxon>
        <taxon>Bacteroidia</taxon>
        <taxon>Marinilabiliales</taxon>
        <taxon>Marinifilaceae</taxon>
    </lineage>
</organism>
<keyword evidence="2" id="KW-1185">Reference proteome</keyword>
<name>A0A2V3ZTL6_9BACT</name>
<comment type="caution">
    <text evidence="1">The sequence shown here is derived from an EMBL/GenBank/DDBJ whole genome shotgun (WGS) entry which is preliminary data.</text>
</comment>
<gene>
    <name evidence="1" type="ORF">DF185_18610</name>
</gene>
<dbReference type="AlphaFoldDB" id="A0A2V3ZTL6"/>
<dbReference type="EMBL" id="QFLI01000010">
    <property type="protein sequence ID" value="PXX97037.1"/>
    <property type="molecule type" value="Genomic_DNA"/>
</dbReference>
<accession>A0A2V3ZTL6</accession>
<dbReference type="Proteomes" id="UP000248079">
    <property type="component" value="Unassembled WGS sequence"/>
</dbReference>
<reference evidence="1 2" key="1">
    <citation type="submission" date="2018-05" db="EMBL/GenBank/DDBJ databases">
        <title>Marinifilum breve JC075T sp. nov., a marine bacterium isolated from Yongle Blue Hole in the South China Sea.</title>
        <authorList>
            <person name="Fu T."/>
        </authorList>
    </citation>
    <scope>NUCLEOTIDE SEQUENCE [LARGE SCALE GENOMIC DNA]</scope>
    <source>
        <strain evidence="1 2">JC075</strain>
    </source>
</reference>
<evidence type="ECO:0000313" key="1">
    <source>
        <dbReference type="EMBL" id="PXX97037.1"/>
    </source>
</evidence>
<evidence type="ECO:0000313" key="2">
    <source>
        <dbReference type="Proteomes" id="UP000248079"/>
    </source>
</evidence>
<sequence length="218" mass="24774">MIKISSEFHVSIKRKFNHMKRVTVVMALSALFAFFGCDKGDDGLKTKFGIFTVKDAETVSMNGTIDKNSHKDFTDLLNQYQSIKRVEIQECEGASDTESSRRLSFLVHGNKINTHILDNGSVAVEGTDFFLAGNKRTMGKNAKLGVQCWSIESHGEIKPATSFNLNHANHKPYMNYYIQVGFSTQEAKGFYLFTINAANYKEIHWMTNKEIEQYHILK</sequence>
<protein>
    <submittedName>
        <fullName evidence="1">Uncharacterized protein</fullName>
    </submittedName>
</protein>